<protein>
    <recommendedName>
        <fullName evidence="1">Reverse transcriptase zinc-binding domain-containing protein</fullName>
    </recommendedName>
</protein>
<dbReference type="Proteomes" id="UP000636709">
    <property type="component" value="Unassembled WGS sequence"/>
</dbReference>
<dbReference type="EMBL" id="JACEFO010000338">
    <property type="protein sequence ID" value="KAF8775080.1"/>
    <property type="molecule type" value="Genomic_DNA"/>
</dbReference>
<evidence type="ECO:0000313" key="3">
    <source>
        <dbReference type="Proteomes" id="UP000636709"/>
    </source>
</evidence>
<gene>
    <name evidence="2" type="ORF">HU200_005132</name>
</gene>
<dbReference type="InterPro" id="IPR026960">
    <property type="entry name" value="RVT-Znf"/>
</dbReference>
<reference evidence="2" key="1">
    <citation type="submission" date="2020-07" db="EMBL/GenBank/DDBJ databases">
        <title>Genome sequence and genetic diversity analysis of an under-domesticated orphan crop, white fonio (Digitaria exilis).</title>
        <authorList>
            <person name="Bennetzen J.L."/>
            <person name="Chen S."/>
            <person name="Ma X."/>
            <person name="Wang X."/>
            <person name="Yssel A.E.J."/>
            <person name="Chaluvadi S.R."/>
            <person name="Johnson M."/>
            <person name="Gangashetty P."/>
            <person name="Hamidou F."/>
            <person name="Sanogo M.D."/>
            <person name="Zwaenepoel A."/>
            <person name="Wallace J."/>
            <person name="Van De Peer Y."/>
            <person name="Van Deynze A."/>
        </authorList>
    </citation>
    <scope>NUCLEOTIDE SEQUENCE</scope>
    <source>
        <tissue evidence="2">Leaves</tissue>
    </source>
</reference>
<dbReference type="OrthoDB" id="675438at2759"/>
<sequence>MNLPSYHCVLCVQQEEETIQHLFFECPFSQACWIFLGIQWNLSLPPLDMVITSRENFGSTIFREIVILATWSIWCHRNSIIFDNKNLSFMAWRASFVREMDLVTLRAKPVVKEQINSFFE</sequence>
<accession>A0A835FTW2</accession>
<keyword evidence="3" id="KW-1185">Reference proteome</keyword>
<name>A0A835FTW2_9POAL</name>
<comment type="caution">
    <text evidence="2">The sequence shown here is derived from an EMBL/GenBank/DDBJ whole genome shotgun (WGS) entry which is preliminary data.</text>
</comment>
<evidence type="ECO:0000259" key="1">
    <source>
        <dbReference type="Pfam" id="PF13966"/>
    </source>
</evidence>
<dbReference type="AlphaFoldDB" id="A0A835FTW2"/>
<organism evidence="2 3">
    <name type="scientific">Digitaria exilis</name>
    <dbReference type="NCBI Taxonomy" id="1010633"/>
    <lineage>
        <taxon>Eukaryota</taxon>
        <taxon>Viridiplantae</taxon>
        <taxon>Streptophyta</taxon>
        <taxon>Embryophyta</taxon>
        <taxon>Tracheophyta</taxon>
        <taxon>Spermatophyta</taxon>
        <taxon>Magnoliopsida</taxon>
        <taxon>Liliopsida</taxon>
        <taxon>Poales</taxon>
        <taxon>Poaceae</taxon>
        <taxon>PACMAD clade</taxon>
        <taxon>Panicoideae</taxon>
        <taxon>Panicodae</taxon>
        <taxon>Paniceae</taxon>
        <taxon>Anthephorinae</taxon>
        <taxon>Digitaria</taxon>
    </lineage>
</organism>
<proteinExistence type="predicted"/>
<evidence type="ECO:0000313" key="2">
    <source>
        <dbReference type="EMBL" id="KAF8775080.1"/>
    </source>
</evidence>
<feature type="domain" description="Reverse transcriptase zinc-binding" evidence="1">
    <location>
        <begin position="5"/>
        <end position="33"/>
    </location>
</feature>
<dbReference type="Pfam" id="PF13966">
    <property type="entry name" value="zf-RVT"/>
    <property type="match status" value="1"/>
</dbReference>